<accession>A0ABX3A1A2</accession>
<keyword evidence="3" id="KW-1185">Reference proteome</keyword>
<keyword evidence="1" id="KW-0812">Transmembrane</keyword>
<feature type="transmembrane region" description="Helical" evidence="1">
    <location>
        <begin position="7"/>
        <end position="26"/>
    </location>
</feature>
<organism evidence="2 3">
    <name type="scientific">Piscirickettsia litoralis</name>
    <dbReference type="NCBI Taxonomy" id="1891921"/>
    <lineage>
        <taxon>Bacteria</taxon>
        <taxon>Pseudomonadati</taxon>
        <taxon>Pseudomonadota</taxon>
        <taxon>Gammaproteobacteria</taxon>
        <taxon>Thiotrichales</taxon>
        <taxon>Piscirickettsiaceae</taxon>
        <taxon>Piscirickettsia</taxon>
    </lineage>
</organism>
<sequence length="165" mass="18307">MELSSLILLLAFITIIATVIFTHLFSIRLKYVQAWGVPISVAFIGMLGSYIVVLEESKSRQALAELDRSLTQRISTEDREIKILDIFMAGILSRYDKNKELALRVLSSTDGKIAENLAKAVADSESPDSKLHTLAKEIIKKYKDAGNSFPVVFSSKDELAAKKIC</sequence>
<keyword evidence="1" id="KW-1133">Transmembrane helix</keyword>
<evidence type="ECO:0000313" key="3">
    <source>
        <dbReference type="Proteomes" id="UP000094329"/>
    </source>
</evidence>
<protein>
    <submittedName>
        <fullName evidence="2">Uncharacterized protein</fullName>
    </submittedName>
</protein>
<reference evidence="2 3" key="1">
    <citation type="submission" date="2016-08" db="EMBL/GenBank/DDBJ databases">
        <title>Draft genome sequence of Candidatus Piscirickettsia litoralis, from seawater.</title>
        <authorList>
            <person name="Wan X."/>
            <person name="Lee A.J."/>
            <person name="Hou S."/>
            <person name="Donachie S.P."/>
        </authorList>
    </citation>
    <scope>NUCLEOTIDE SEQUENCE [LARGE SCALE GENOMIC DNA]</scope>
    <source>
        <strain evidence="2 3">Y2</strain>
    </source>
</reference>
<comment type="caution">
    <text evidence="2">The sequence shown here is derived from an EMBL/GenBank/DDBJ whole genome shotgun (WGS) entry which is preliminary data.</text>
</comment>
<dbReference type="Proteomes" id="UP000094329">
    <property type="component" value="Unassembled WGS sequence"/>
</dbReference>
<proteinExistence type="predicted"/>
<gene>
    <name evidence="2" type="ORF">BGC07_06540</name>
</gene>
<evidence type="ECO:0000256" key="1">
    <source>
        <dbReference type="SAM" id="Phobius"/>
    </source>
</evidence>
<keyword evidence="1" id="KW-0472">Membrane</keyword>
<feature type="transmembrane region" description="Helical" evidence="1">
    <location>
        <begin position="32"/>
        <end position="53"/>
    </location>
</feature>
<dbReference type="EMBL" id="MDTU01000001">
    <property type="protein sequence ID" value="ODN42642.1"/>
    <property type="molecule type" value="Genomic_DNA"/>
</dbReference>
<name>A0ABX3A1A2_9GAMM</name>
<evidence type="ECO:0000313" key="2">
    <source>
        <dbReference type="EMBL" id="ODN42642.1"/>
    </source>
</evidence>